<evidence type="ECO:0000313" key="4">
    <source>
        <dbReference type="Proteomes" id="UP000032160"/>
    </source>
</evidence>
<dbReference type="InterPro" id="IPR000073">
    <property type="entry name" value="AB_hydrolase_1"/>
</dbReference>
<dbReference type="InterPro" id="IPR000639">
    <property type="entry name" value="Epox_hydrolase-like"/>
</dbReference>
<keyword evidence="4" id="KW-1185">Reference proteome</keyword>
<dbReference type="SUPFAM" id="SSF53474">
    <property type="entry name" value="alpha/beta-Hydrolases"/>
    <property type="match status" value="1"/>
</dbReference>
<dbReference type="InterPro" id="IPR029058">
    <property type="entry name" value="AB_hydrolase_fold"/>
</dbReference>
<dbReference type="KEGG" id="pect:BN1012_Phect2036"/>
<evidence type="ECO:0000256" key="1">
    <source>
        <dbReference type="ARBA" id="ARBA00022801"/>
    </source>
</evidence>
<feature type="domain" description="AB hydrolase-1" evidence="2">
    <location>
        <begin position="49"/>
        <end position="174"/>
    </location>
</feature>
<dbReference type="NCBIfam" id="NF002043">
    <property type="entry name" value="PRK00870.1"/>
    <property type="match status" value="1"/>
</dbReference>
<dbReference type="PANTHER" id="PTHR42977">
    <property type="entry name" value="HYDROLASE-RELATED"/>
    <property type="match status" value="1"/>
</dbReference>
<dbReference type="GO" id="GO:0004301">
    <property type="term" value="F:epoxide hydrolase activity"/>
    <property type="evidence" value="ECO:0007669"/>
    <property type="project" value="TreeGrafter"/>
</dbReference>
<sequence>MAQANTNVIRTPDARFEDLPDWPFAPHYQEVAPGIEMHYVDEGPRDGDVVLLLHGQPSWGYLYRKMIPPLVAAGYRVIAPDLIGFGRSDKPTSKDMHSYSGHVAWMRAFVERMNLTNINVFVQDWGGLIGLRVVAEIPQRFASITAGNTGLPEAPFPMSVIGRWMMRYQAWRKGDTITSMDKINGFPDWIAHARYAREFNPGATLQSATVNELSADEVAAYQAPFPDEPHMMGPRAMPWLVPSELGKGRAAWKKLEQLDTPVLLVFSDSDPVTAGRDKEFAKRLKGAKGQPHKTIIGGGHFLQDDKGEEIAAHMIEWMKGL</sequence>
<proteinExistence type="predicted"/>
<dbReference type="AlphaFoldDB" id="X5MFX6"/>
<accession>X5MFX6</accession>
<dbReference type="Gene3D" id="3.40.50.1820">
    <property type="entry name" value="alpha/beta hydrolase"/>
    <property type="match status" value="1"/>
</dbReference>
<evidence type="ECO:0000259" key="2">
    <source>
        <dbReference type="Pfam" id="PF00561"/>
    </source>
</evidence>
<dbReference type="OrthoDB" id="9799612at2"/>
<reference evidence="3 4" key="1">
    <citation type="journal article" date="2014" name="Front. Genet.">
        <title>Genome and metabolic network of "Candidatus Phaeomarinobacter ectocarpi" Ec32, a new candidate genus of Alphaproteobacteria frequently associated with brown algae.</title>
        <authorList>
            <person name="Dittami S.M."/>
            <person name="Barbeyron T."/>
            <person name="Boyen C."/>
            <person name="Cambefort J."/>
            <person name="Collet G."/>
            <person name="Delage L."/>
            <person name="Gobet A."/>
            <person name="Groisillier A."/>
            <person name="Leblanc C."/>
            <person name="Michel G."/>
            <person name="Scornet D."/>
            <person name="Siegel A."/>
            <person name="Tapia J.E."/>
            <person name="Tonon T."/>
        </authorList>
    </citation>
    <scope>NUCLEOTIDE SEQUENCE [LARGE SCALE GENOMIC DNA]</scope>
    <source>
        <strain evidence="3 4">Ec32</strain>
    </source>
</reference>
<evidence type="ECO:0000313" key="3">
    <source>
        <dbReference type="EMBL" id="CDO60249.1"/>
    </source>
</evidence>
<gene>
    <name evidence="3" type="ORF">BN1012_Phect2036</name>
</gene>
<dbReference type="STRING" id="1458461.BN1012_Phect2036"/>
<dbReference type="EMBL" id="HG966617">
    <property type="protein sequence ID" value="CDO60249.1"/>
    <property type="molecule type" value="Genomic_DNA"/>
</dbReference>
<dbReference type="HOGENOM" id="CLU_020336_13_3_5"/>
<protein>
    <submittedName>
        <fullName evidence="3">Hydrolase, alpha/beta fold family protein,At1g52510/AT4G12830 homolog, group4</fullName>
    </submittedName>
</protein>
<dbReference type="RefSeq" id="WP_043948349.1">
    <property type="nucleotide sequence ID" value="NZ_HG966617.1"/>
</dbReference>
<organism evidence="3 4">
    <name type="scientific">Candidatus Phaeomarinibacter ectocarpi</name>
    <dbReference type="NCBI Taxonomy" id="1458461"/>
    <lineage>
        <taxon>Bacteria</taxon>
        <taxon>Pseudomonadati</taxon>
        <taxon>Pseudomonadota</taxon>
        <taxon>Alphaproteobacteria</taxon>
        <taxon>Hyphomicrobiales</taxon>
        <taxon>Parvibaculaceae</taxon>
        <taxon>Candidatus Phaeomarinibacter</taxon>
    </lineage>
</organism>
<dbReference type="PANTHER" id="PTHR42977:SF3">
    <property type="entry name" value="AB HYDROLASE-1 DOMAIN-CONTAINING PROTEIN"/>
    <property type="match status" value="1"/>
</dbReference>
<dbReference type="Proteomes" id="UP000032160">
    <property type="component" value="Chromosome I"/>
</dbReference>
<dbReference type="PRINTS" id="PR00412">
    <property type="entry name" value="EPOXHYDRLASE"/>
</dbReference>
<dbReference type="Pfam" id="PF00561">
    <property type="entry name" value="Abhydrolase_1"/>
    <property type="match status" value="1"/>
</dbReference>
<dbReference type="InterPro" id="IPR051340">
    <property type="entry name" value="Haloalkane_dehalogenase"/>
</dbReference>
<keyword evidence="1 3" id="KW-0378">Hydrolase</keyword>
<name>X5MFX6_9HYPH</name>
<dbReference type="PATRIC" id="fig|1458461.3.peg.2042"/>
<dbReference type="PRINTS" id="PR00111">
    <property type="entry name" value="ABHYDROLASE"/>
</dbReference>